<comment type="caution">
    <text evidence="1">The sequence shown here is derived from an EMBL/GenBank/DDBJ whole genome shotgun (WGS) entry which is preliminary data.</text>
</comment>
<keyword evidence="2" id="KW-1185">Reference proteome</keyword>
<protein>
    <submittedName>
        <fullName evidence="1">Uncharacterized protein</fullName>
    </submittedName>
</protein>
<sequence length="352" mass="39702">MAVKELVFPIQSIFLDDQYQPEKDIYVFVTGEFDRIKQSHHLAYTLTEDWPSQEDTEFIARKSSGQFIFAATVMRYIANSSANPNLSLERVKGIVPAATNSPFANLDAIYTYIFSQADNREAVMDVLSMKLLNDSMNPRYSTIMPLLGILCINNPSYTQESLGSCMADLTAILQFNGKTVVFFHASLPDFLRDKSRALEYHIDLGSFGAKLLPAIWTKGSTTSTLIGIKVLDTLKMPTPEITMALRTILPVQAFTSGQWESYIDFNSVFHSIHRLYYPHDIKTYKKIVLFVSNDDNTYGTRKCIAVKLALANDAMAPSLHYFGVTDLTDHALARNNLTMYRGDLEDTYRSSK</sequence>
<name>A0A8H5BUW2_9AGAR</name>
<dbReference type="AlphaFoldDB" id="A0A8H5BUW2"/>
<proteinExistence type="predicted"/>
<evidence type="ECO:0000313" key="1">
    <source>
        <dbReference type="EMBL" id="KAF5329679.1"/>
    </source>
</evidence>
<accession>A0A8H5BUW2</accession>
<dbReference type="OrthoDB" id="3262196at2759"/>
<evidence type="ECO:0000313" key="2">
    <source>
        <dbReference type="Proteomes" id="UP000567179"/>
    </source>
</evidence>
<gene>
    <name evidence="1" type="ORF">D9619_009205</name>
</gene>
<dbReference type="EMBL" id="JAACJJ010000002">
    <property type="protein sequence ID" value="KAF5329679.1"/>
    <property type="molecule type" value="Genomic_DNA"/>
</dbReference>
<reference evidence="1 2" key="1">
    <citation type="journal article" date="2020" name="ISME J.">
        <title>Uncovering the hidden diversity of litter-decomposition mechanisms in mushroom-forming fungi.</title>
        <authorList>
            <person name="Floudas D."/>
            <person name="Bentzer J."/>
            <person name="Ahren D."/>
            <person name="Johansson T."/>
            <person name="Persson P."/>
            <person name="Tunlid A."/>
        </authorList>
    </citation>
    <scope>NUCLEOTIDE SEQUENCE [LARGE SCALE GENOMIC DNA]</scope>
    <source>
        <strain evidence="1 2">CBS 101986</strain>
    </source>
</reference>
<dbReference type="Proteomes" id="UP000567179">
    <property type="component" value="Unassembled WGS sequence"/>
</dbReference>
<organism evidence="1 2">
    <name type="scientific">Psilocybe cf. subviscida</name>
    <dbReference type="NCBI Taxonomy" id="2480587"/>
    <lineage>
        <taxon>Eukaryota</taxon>
        <taxon>Fungi</taxon>
        <taxon>Dikarya</taxon>
        <taxon>Basidiomycota</taxon>
        <taxon>Agaricomycotina</taxon>
        <taxon>Agaricomycetes</taxon>
        <taxon>Agaricomycetidae</taxon>
        <taxon>Agaricales</taxon>
        <taxon>Agaricineae</taxon>
        <taxon>Strophariaceae</taxon>
        <taxon>Psilocybe</taxon>
    </lineage>
</organism>